<name>A0A0E9RHG3_ANGAN</name>
<evidence type="ECO:0000313" key="2">
    <source>
        <dbReference type="EMBL" id="JAH27895.1"/>
    </source>
</evidence>
<sequence>MTKYVLFITTYITLYKLCNMLFFIVNN</sequence>
<keyword evidence="1" id="KW-0472">Membrane</keyword>
<dbReference type="EMBL" id="GBXM01080682">
    <property type="protein sequence ID" value="JAH27895.1"/>
    <property type="molecule type" value="Transcribed_RNA"/>
</dbReference>
<feature type="transmembrane region" description="Helical" evidence="1">
    <location>
        <begin position="6"/>
        <end position="25"/>
    </location>
</feature>
<organism evidence="2">
    <name type="scientific">Anguilla anguilla</name>
    <name type="common">European freshwater eel</name>
    <name type="synonym">Muraena anguilla</name>
    <dbReference type="NCBI Taxonomy" id="7936"/>
    <lineage>
        <taxon>Eukaryota</taxon>
        <taxon>Metazoa</taxon>
        <taxon>Chordata</taxon>
        <taxon>Craniata</taxon>
        <taxon>Vertebrata</taxon>
        <taxon>Euteleostomi</taxon>
        <taxon>Actinopterygii</taxon>
        <taxon>Neopterygii</taxon>
        <taxon>Teleostei</taxon>
        <taxon>Anguilliformes</taxon>
        <taxon>Anguillidae</taxon>
        <taxon>Anguilla</taxon>
    </lineage>
</organism>
<dbReference type="AlphaFoldDB" id="A0A0E9RHG3"/>
<keyword evidence="1" id="KW-0812">Transmembrane</keyword>
<reference evidence="2" key="1">
    <citation type="submission" date="2014-11" db="EMBL/GenBank/DDBJ databases">
        <authorList>
            <person name="Amaro Gonzalez C."/>
        </authorList>
    </citation>
    <scope>NUCLEOTIDE SEQUENCE</scope>
</reference>
<evidence type="ECO:0000256" key="1">
    <source>
        <dbReference type="SAM" id="Phobius"/>
    </source>
</evidence>
<keyword evidence="1" id="KW-1133">Transmembrane helix</keyword>
<protein>
    <submittedName>
        <fullName evidence="2">Uncharacterized protein</fullName>
    </submittedName>
</protein>
<proteinExistence type="predicted"/>
<reference evidence="2" key="2">
    <citation type="journal article" date="2015" name="Fish Shellfish Immunol.">
        <title>Early steps in the European eel (Anguilla anguilla)-Vibrio vulnificus interaction in the gills: Role of the RtxA13 toxin.</title>
        <authorList>
            <person name="Callol A."/>
            <person name="Pajuelo D."/>
            <person name="Ebbesson L."/>
            <person name="Teles M."/>
            <person name="MacKenzie S."/>
            <person name="Amaro C."/>
        </authorList>
    </citation>
    <scope>NUCLEOTIDE SEQUENCE</scope>
</reference>
<accession>A0A0E9RHG3</accession>